<reference evidence="1 2" key="1">
    <citation type="submission" date="2019-04" db="EMBL/GenBank/DDBJ databases">
        <title>An improved genome assembly and genetic linkage map for asparagus bean, Vigna unguiculata ssp. sesquipedialis.</title>
        <authorList>
            <person name="Xia Q."/>
            <person name="Zhang R."/>
            <person name="Dong Y."/>
        </authorList>
    </citation>
    <scope>NUCLEOTIDE SEQUENCE [LARGE SCALE GENOMIC DNA]</scope>
    <source>
        <tissue evidence="1">Leaf</tissue>
    </source>
</reference>
<dbReference type="AlphaFoldDB" id="A0A4D6MRE2"/>
<keyword evidence="2" id="KW-1185">Reference proteome</keyword>
<proteinExistence type="predicted"/>
<gene>
    <name evidence="1" type="ORF">DEO72_LG8g531</name>
</gene>
<accession>A0A4D6MRE2</accession>
<protein>
    <submittedName>
        <fullName evidence="1">Uncharacterized protein</fullName>
    </submittedName>
</protein>
<evidence type="ECO:0000313" key="1">
    <source>
        <dbReference type="EMBL" id="QCE02517.1"/>
    </source>
</evidence>
<sequence length="71" mass="8033">MPVLKECIVLSDQASFPPIICFQIHFPAKLRGIFRLRPTNIPILIPVPVPLQTDVGVSQRILFRRDRAVAI</sequence>
<name>A0A4D6MRE2_VIGUN</name>
<organism evidence="1 2">
    <name type="scientific">Vigna unguiculata</name>
    <name type="common">Cowpea</name>
    <dbReference type="NCBI Taxonomy" id="3917"/>
    <lineage>
        <taxon>Eukaryota</taxon>
        <taxon>Viridiplantae</taxon>
        <taxon>Streptophyta</taxon>
        <taxon>Embryophyta</taxon>
        <taxon>Tracheophyta</taxon>
        <taxon>Spermatophyta</taxon>
        <taxon>Magnoliopsida</taxon>
        <taxon>eudicotyledons</taxon>
        <taxon>Gunneridae</taxon>
        <taxon>Pentapetalae</taxon>
        <taxon>rosids</taxon>
        <taxon>fabids</taxon>
        <taxon>Fabales</taxon>
        <taxon>Fabaceae</taxon>
        <taxon>Papilionoideae</taxon>
        <taxon>50 kb inversion clade</taxon>
        <taxon>NPAAA clade</taxon>
        <taxon>indigoferoid/millettioid clade</taxon>
        <taxon>Phaseoleae</taxon>
        <taxon>Vigna</taxon>
    </lineage>
</organism>
<evidence type="ECO:0000313" key="2">
    <source>
        <dbReference type="Proteomes" id="UP000501690"/>
    </source>
</evidence>
<dbReference type="Proteomes" id="UP000501690">
    <property type="component" value="Linkage Group LG8"/>
</dbReference>
<dbReference type="EMBL" id="CP039352">
    <property type="protein sequence ID" value="QCE02517.1"/>
    <property type="molecule type" value="Genomic_DNA"/>
</dbReference>